<feature type="domain" description="Ion transport" evidence="13">
    <location>
        <begin position="15"/>
        <end position="220"/>
    </location>
</feature>
<dbReference type="PANTHER" id="PTHR11537">
    <property type="entry name" value="VOLTAGE-GATED POTASSIUM CHANNEL"/>
    <property type="match status" value="1"/>
</dbReference>
<dbReference type="PRINTS" id="PR00169">
    <property type="entry name" value="KCHANNEL"/>
</dbReference>
<dbReference type="PANTHER" id="PTHR11537:SF254">
    <property type="entry name" value="POTASSIUM VOLTAGE-GATED CHANNEL PROTEIN SHAB"/>
    <property type="match status" value="1"/>
</dbReference>
<evidence type="ECO:0000256" key="2">
    <source>
        <dbReference type="ARBA" id="ARBA00022448"/>
    </source>
</evidence>
<feature type="transmembrane region" description="Helical" evidence="12">
    <location>
        <begin position="45"/>
        <end position="66"/>
    </location>
</feature>
<keyword evidence="10 12" id="KW-0472">Membrane</keyword>
<keyword evidence="5" id="KW-0631">Potassium channel</keyword>
<dbReference type="AlphaFoldDB" id="A0A653AGD5"/>
<keyword evidence="7" id="KW-0630">Potassium</keyword>
<sequence length="226" mass="25687">MKNMGDNSTKNFGFLNIAVLVLSVYVLGALIVDTTFNLSKETAKLLNYIDIAICVFFFVEFCIRFYQAENKLKFMHWGWIDLVSSIPMINFLRFGRIFRLIRLIRILRAFRKTKHFVSYIFKNKAEGAFTSATILAVLLIIFSSIAILQVENAPTSNIKTAEDAIWWSYVTITTVGYGDKFPVTTEGRIIAMFLMTAGVGLFGTFTAYIASIFVSDNKKEKTEINE</sequence>
<evidence type="ECO:0000256" key="6">
    <source>
        <dbReference type="ARBA" id="ARBA00022882"/>
    </source>
</evidence>
<reference evidence="14" key="1">
    <citation type="submission" date="2018-07" db="EMBL/GenBank/DDBJ databases">
        <authorList>
            <consortium name="Genoscope - CEA"/>
            <person name="William W."/>
        </authorList>
    </citation>
    <scope>NUCLEOTIDE SEQUENCE</scope>
    <source>
        <strain evidence="14">IK1</strain>
    </source>
</reference>
<keyword evidence="2" id="KW-0813">Transport</keyword>
<name>A0A653AGD5_9BACT</name>
<evidence type="ECO:0000313" key="14">
    <source>
        <dbReference type="EMBL" id="VBB47106.1"/>
    </source>
</evidence>
<proteinExistence type="predicted"/>
<dbReference type="EMBL" id="UPXZ01000037">
    <property type="protein sequence ID" value="VBB47106.1"/>
    <property type="molecule type" value="Genomic_DNA"/>
</dbReference>
<keyword evidence="11" id="KW-0407">Ion channel</keyword>
<keyword evidence="4 12" id="KW-0812">Transmembrane</keyword>
<evidence type="ECO:0000256" key="10">
    <source>
        <dbReference type="ARBA" id="ARBA00023136"/>
    </source>
</evidence>
<dbReference type="Gene3D" id="1.20.5.110">
    <property type="match status" value="1"/>
</dbReference>
<organism evidence="14">
    <name type="scientific">uncultured Paludibacter sp</name>
    <dbReference type="NCBI Taxonomy" id="497635"/>
    <lineage>
        <taxon>Bacteria</taxon>
        <taxon>Pseudomonadati</taxon>
        <taxon>Bacteroidota</taxon>
        <taxon>Bacteroidia</taxon>
        <taxon>Bacteroidales</taxon>
        <taxon>Paludibacteraceae</taxon>
        <taxon>Paludibacter</taxon>
        <taxon>environmental samples</taxon>
    </lineage>
</organism>
<evidence type="ECO:0000256" key="1">
    <source>
        <dbReference type="ARBA" id="ARBA00004141"/>
    </source>
</evidence>
<evidence type="ECO:0000256" key="8">
    <source>
        <dbReference type="ARBA" id="ARBA00022989"/>
    </source>
</evidence>
<dbReference type="Gene3D" id="1.10.287.70">
    <property type="match status" value="1"/>
</dbReference>
<protein>
    <submittedName>
        <fullName evidence="14">Ion channel</fullName>
    </submittedName>
</protein>
<evidence type="ECO:0000256" key="11">
    <source>
        <dbReference type="ARBA" id="ARBA00023303"/>
    </source>
</evidence>
<gene>
    <name evidence="14" type="ORF">TRIP_D420049</name>
</gene>
<evidence type="ECO:0000256" key="5">
    <source>
        <dbReference type="ARBA" id="ARBA00022826"/>
    </source>
</evidence>
<keyword evidence="3" id="KW-0633">Potassium transport</keyword>
<keyword evidence="6" id="KW-0851">Voltage-gated channel</keyword>
<evidence type="ECO:0000256" key="3">
    <source>
        <dbReference type="ARBA" id="ARBA00022538"/>
    </source>
</evidence>
<dbReference type="GO" id="GO:0005249">
    <property type="term" value="F:voltage-gated potassium channel activity"/>
    <property type="evidence" value="ECO:0007669"/>
    <property type="project" value="InterPro"/>
</dbReference>
<feature type="transmembrane region" description="Helical" evidence="12">
    <location>
        <begin position="12"/>
        <end position="33"/>
    </location>
</feature>
<dbReference type="InterPro" id="IPR028325">
    <property type="entry name" value="VG_K_chnl"/>
</dbReference>
<dbReference type="InterPro" id="IPR027359">
    <property type="entry name" value="Volt_channel_dom_sf"/>
</dbReference>
<feature type="transmembrane region" description="Helical" evidence="12">
    <location>
        <begin position="128"/>
        <end position="148"/>
    </location>
</feature>
<dbReference type="SUPFAM" id="SSF81324">
    <property type="entry name" value="Voltage-gated potassium channels"/>
    <property type="match status" value="1"/>
</dbReference>
<comment type="subcellular location">
    <subcellularLocation>
        <location evidence="1">Membrane</location>
        <topology evidence="1">Multi-pass membrane protein</topology>
    </subcellularLocation>
</comment>
<evidence type="ECO:0000256" key="4">
    <source>
        <dbReference type="ARBA" id="ARBA00022692"/>
    </source>
</evidence>
<feature type="transmembrane region" description="Helical" evidence="12">
    <location>
        <begin position="189"/>
        <end position="214"/>
    </location>
</feature>
<dbReference type="InterPro" id="IPR005821">
    <property type="entry name" value="Ion_trans_dom"/>
</dbReference>
<accession>A0A653AGD5</accession>
<evidence type="ECO:0000256" key="9">
    <source>
        <dbReference type="ARBA" id="ARBA00023065"/>
    </source>
</evidence>
<keyword evidence="8 12" id="KW-1133">Transmembrane helix</keyword>
<evidence type="ECO:0000259" key="13">
    <source>
        <dbReference type="Pfam" id="PF00520"/>
    </source>
</evidence>
<evidence type="ECO:0000256" key="7">
    <source>
        <dbReference type="ARBA" id="ARBA00022958"/>
    </source>
</evidence>
<dbReference type="Gene3D" id="1.20.120.350">
    <property type="entry name" value="Voltage-gated potassium channels. Chain C"/>
    <property type="match status" value="1"/>
</dbReference>
<dbReference type="Pfam" id="PF00520">
    <property type="entry name" value="Ion_trans"/>
    <property type="match status" value="1"/>
</dbReference>
<evidence type="ECO:0000256" key="12">
    <source>
        <dbReference type="SAM" id="Phobius"/>
    </source>
</evidence>
<dbReference type="GO" id="GO:0008076">
    <property type="term" value="C:voltage-gated potassium channel complex"/>
    <property type="evidence" value="ECO:0007669"/>
    <property type="project" value="InterPro"/>
</dbReference>
<keyword evidence="9" id="KW-0406">Ion transport</keyword>
<dbReference type="GO" id="GO:0001508">
    <property type="term" value="P:action potential"/>
    <property type="evidence" value="ECO:0007669"/>
    <property type="project" value="TreeGrafter"/>
</dbReference>